<evidence type="ECO:0000313" key="2">
    <source>
        <dbReference type="EMBL" id="SFG15239.1"/>
    </source>
</evidence>
<keyword evidence="3" id="KW-1185">Reference proteome</keyword>
<dbReference type="InterPro" id="IPR013783">
    <property type="entry name" value="Ig-like_fold"/>
</dbReference>
<name>A0A1I2PJG4_9EURY</name>
<dbReference type="InterPro" id="IPR006311">
    <property type="entry name" value="TAT_signal"/>
</dbReference>
<dbReference type="Gene3D" id="2.60.40.10">
    <property type="entry name" value="Immunoglobulins"/>
    <property type="match status" value="1"/>
</dbReference>
<organism evidence="2 3">
    <name type="scientific">Halopelagius inordinatus</name>
    <dbReference type="NCBI Taxonomy" id="553467"/>
    <lineage>
        <taxon>Archaea</taxon>
        <taxon>Methanobacteriati</taxon>
        <taxon>Methanobacteriota</taxon>
        <taxon>Stenosarchaea group</taxon>
        <taxon>Halobacteria</taxon>
        <taxon>Halobacteriales</taxon>
        <taxon>Haloferacaceae</taxon>
    </lineage>
</organism>
<dbReference type="OrthoDB" id="270566at2157"/>
<evidence type="ECO:0000313" key="3">
    <source>
        <dbReference type="Proteomes" id="UP000198876"/>
    </source>
</evidence>
<dbReference type="PROSITE" id="PS51318">
    <property type="entry name" value="TAT"/>
    <property type="match status" value="1"/>
</dbReference>
<evidence type="ECO:0008006" key="4">
    <source>
        <dbReference type="Google" id="ProtNLM"/>
    </source>
</evidence>
<protein>
    <recommendedName>
        <fullName evidence="4">CARDB protein</fullName>
    </recommendedName>
</protein>
<dbReference type="PROSITE" id="PS51257">
    <property type="entry name" value="PROKAR_LIPOPROTEIN"/>
    <property type="match status" value="1"/>
</dbReference>
<gene>
    <name evidence="2" type="ORF">SAMN04488063_1587</name>
</gene>
<dbReference type="AlphaFoldDB" id="A0A1I2PJG4"/>
<sequence length="279" mass="29791">MPSTQSRRGVLLLGGAVLASLAGCATRSDPTAQSSATPTDGPQTTEPTTETTVAFRRVEVTPAVVSPNSPDSIGTVGERDEQFLVVTLSDDEPFPEKSEFALAAGDATYDPVADDEGGRFTNGIWDYGEYRNVPENVLVFSLPKPLDAESVELRWSDGSEPLGESALDALNRPPTEFDAELTAPDSVAGGEQATVTVTVENVGDAPGTFVGALNRQGPEIAYMPVESVSLELDAGETNEWTHRYRPETYYETDDPKATFSLAWREDRLSATIAVGTDSP</sequence>
<accession>A0A1I2PJG4</accession>
<dbReference type="EMBL" id="FOOQ01000001">
    <property type="protein sequence ID" value="SFG15239.1"/>
    <property type="molecule type" value="Genomic_DNA"/>
</dbReference>
<evidence type="ECO:0000256" key="1">
    <source>
        <dbReference type="SAM" id="MobiDB-lite"/>
    </source>
</evidence>
<feature type="region of interest" description="Disordered" evidence="1">
    <location>
        <begin position="25"/>
        <end position="52"/>
    </location>
</feature>
<dbReference type="RefSeq" id="WP_092890790.1">
    <property type="nucleotide sequence ID" value="NZ_FOOQ01000001.1"/>
</dbReference>
<feature type="compositionally biased region" description="Low complexity" evidence="1">
    <location>
        <begin position="37"/>
        <end position="52"/>
    </location>
</feature>
<proteinExistence type="predicted"/>
<reference evidence="3" key="1">
    <citation type="submission" date="2016-10" db="EMBL/GenBank/DDBJ databases">
        <authorList>
            <person name="Varghese N."/>
            <person name="Submissions S."/>
        </authorList>
    </citation>
    <scope>NUCLEOTIDE SEQUENCE [LARGE SCALE GENOMIC DNA]</scope>
    <source>
        <strain evidence="3">CGMCC 1.7739</strain>
    </source>
</reference>
<dbReference type="Proteomes" id="UP000198876">
    <property type="component" value="Unassembled WGS sequence"/>
</dbReference>